<evidence type="ECO:0000256" key="3">
    <source>
        <dbReference type="ARBA" id="ARBA00011984"/>
    </source>
</evidence>
<evidence type="ECO:0000256" key="15">
    <source>
        <dbReference type="PIRSR" id="PIRSR606689-1"/>
    </source>
</evidence>
<evidence type="ECO:0000256" key="16">
    <source>
        <dbReference type="PIRSR" id="PIRSR606689-2"/>
    </source>
</evidence>
<comment type="catalytic activity">
    <reaction evidence="12">
        <text>GTP + H2O = GDP + phosphate + H(+)</text>
        <dbReference type="Rhea" id="RHEA:19669"/>
        <dbReference type="ChEBI" id="CHEBI:15377"/>
        <dbReference type="ChEBI" id="CHEBI:15378"/>
        <dbReference type="ChEBI" id="CHEBI:37565"/>
        <dbReference type="ChEBI" id="CHEBI:43474"/>
        <dbReference type="ChEBI" id="CHEBI:58189"/>
        <dbReference type="EC" id="3.6.5.2"/>
    </reaction>
</comment>
<dbReference type="InterPro" id="IPR005225">
    <property type="entry name" value="Small_GTP-bd"/>
</dbReference>
<keyword evidence="4" id="KW-0813">Transport</keyword>
<feature type="binding site" evidence="16">
    <location>
        <position position="30"/>
    </location>
    <ligand>
        <name>Mg(2+)</name>
        <dbReference type="ChEBI" id="CHEBI:18420"/>
    </ligand>
</feature>
<accession>A0A1I7ZA16</accession>
<feature type="binding site" evidence="15">
    <location>
        <position position="69"/>
    </location>
    <ligand>
        <name>GTP</name>
        <dbReference type="ChEBI" id="CHEBI:37565"/>
    </ligand>
</feature>
<dbReference type="Gene3D" id="3.40.50.300">
    <property type="entry name" value="P-loop containing nucleotide triphosphate hydrolases"/>
    <property type="match status" value="1"/>
</dbReference>
<evidence type="ECO:0000256" key="14">
    <source>
        <dbReference type="ARBA" id="ARBA00072176"/>
    </source>
</evidence>
<organism evidence="17 18">
    <name type="scientific">Steinernema glaseri</name>
    <dbReference type="NCBI Taxonomy" id="37863"/>
    <lineage>
        <taxon>Eukaryota</taxon>
        <taxon>Metazoa</taxon>
        <taxon>Ecdysozoa</taxon>
        <taxon>Nematoda</taxon>
        <taxon>Chromadorea</taxon>
        <taxon>Rhabditida</taxon>
        <taxon>Tylenchina</taxon>
        <taxon>Panagrolaimomorpha</taxon>
        <taxon>Strongyloidoidea</taxon>
        <taxon>Steinernematidae</taxon>
        <taxon>Steinernema</taxon>
    </lineage>
</organism>
<keyword evidence="6 15" id="KW-0547">Nucleotide-binding</keyword>
<feature type="binding site" evidence="15">
    <location>
        <begin position="23"/>
        <end position="30"/>
    </location>
    <ligand>
        <name>GTP</name>
        <dbReference type="ChEBI" id="CHEBI:37565"/>
    </ligand>
</feature>
<evidence type="ECO:0000256" key="2">
    <source>
        <dbReference type="ARBA" id="ARBA00010290"/>
    </source>
</evidence>
<keyword evidence="9" id="KW-0333">Golgi apparatus</keyword>
<dbReference type="GO" id="GO:0046872">
    <property type="term" value="F:metal ion binding"/>
    <property type="evidence" value="ECO:0007669"/>
    <property type="project" value="UniProtKB-KW"/>
</dbReference>
<evidence type="ECO:0000313" key="17">
    <source>
        <dbReference type="Proteomes" id="UP000095287"/>
    </source>
</evidence>
<keyword evidence="16" id="KW-0460">Magnesium</keyword>
<evidence type="ECO:0000256" key="10">
    <source>
        <dbReference type="ARBA" id="ARBA00023134"/>
    </source>
</evidence>
<protein>
    <recommendedName>
        <fullName evidence="14">ADP-ribosylation factor 1-like 2</fullName>
        <ecNumber evidence="3">3.6.5.2</ecNumber>
    </recommendedName>
</protein>
<evidence type="ECO:0000256" key="9">
    <source>
        <dbReference type="ARBA" id="ARBA00023034"/>
    </source>
</evidence>
<reference evidence="18" key="1">
    <citation type="submission" date="2016-11" db="UniProtKB">
        <authorList>
            <consortium name="WormBaseParasite"/>
        </authorList>
    </citation>
    <scope>IDENTIFICATION</scope>
</reference>
<keyword evidence="16" id="KW-0479">Metal-binding</keyword>
<dbReference type="GO" id="GO:0005525">
    <property type="term" value="F:GTP binding"/>
    <property type="evidence" value="ECO:0007669"/>
    <property type="project" value="UniProtKB-KW"/>
</dbReference>
<dbReference type="SMART" id="SM00177">
    <property type="entry name" value="ARF"/>
    <property type="match status" value="1"/>
</dbReference>
<dbReference type="EC" id="3.6.5.2" evidence="3"/>
<keyword evidence="8" id="KW-0653">Protein transport</keyword>
<evidence type="ECO:0000256" key="7">
    <source>
        <dbReference type="ARBA" id="ARBA00022892"/>
    </source>
</evidence>
<dbReference type="PRINTS" id="PR00449">
    <property type="entry name" value="RASTRNSFRMNG"/>
</dbReference>
<evidence type="ECO:0000256" key="5">
    <source>
        <dbReference type="ARBA" id="ARBA00022707"/>
    </source>
</evidence>
<evidence type="ECO:0000256" key="1">
    <source>
        <dbReference type="ARBA" id="ARBA00004444"/>
    </source>
</evidence>
<dbReference type="PROSITE" id="PS51417">
    <property type="entry name" value="ARF"/>
    <property type="match status" value="1"/>
</dbReference>
<keyword evidence="11" id="KW-0449">Lipoprotein</keyword>
<dbReference type="GO" id="GO:0003925">
    <property type="term" value="F:G protein activity"/>
    <property type="evidence" value="ECO:0007669"/>
    <property type="project" value="UniProtKB-EC"/>
</dbReference>
<dbReference type="AlphaFoldDB" id="A0A1I7ZA16"/>
<proteinExistence type="inferred from homology"/>
<keyword evidence="10 15" id="KW-0342">GTP-binding</keyword>
<evidence type="ECO:0000256" key="4">
    <source>
        <dbReference type="ARBA" id="ARBA00022448"/>
    </source>
</evidence>
<evidence type="ECO:0000256" key="8">
    <source>
        <dbReference type="ARBA" id="ARBA00022927"/>
    </source>
</evidence>
<evidence type="ECO:0000313" key="18">
    <source>
        <dbReference type="WBParaSite" id="L893_g24322.t1"/>
    </source>
</evidence>
<dbReference type="FunFam" id="3.40.50.300:FF:003500">
    <property type="entry name" value="ADP-ribosylation factor 1"/>
    <property type="match status" value="1"/>
</dbReference>
<dbReference type="PANTHER" id="PTHR11711">
    <property type="entry name" value="ADP RIBOSYLATION FACTOR-RELATED"/>
    <property type="match status" value="1"/>
</dbReference>
<keyword evidence="7" id="KW-0931">ER-Golgi transport</keyword>
<dbReference type="GO" id="GO:0016192">
    <property type="term" value="P:vesicle-mediated transport"/>
    <property type="evidence" value="ECO:0007669"/>
    <property type="project" value="UniProtKB-KW"/>
</dbReference>
<evidence type="ECO:0000256" key="6">
    <source>
        <dbReference type="ARBA" id="ARBA00022741"/>
    </source>
</evidence>
<dbReference type="Proteomes" id="UP000095287">
    <property type="component" value="Unplaced"/>
</dbReference>
<feature type="binding site" evidence="16">
    <location>
        <position position="47"/>
    </location>
    <ligand>
        <name>Mg(2+)</name>
        <dbReference type="ChEBI" id="CHEBI:18420"/>
    </ligand>
</feature>
<dbReference type="InterPro" id="IPR024156">
    <property type="entry name" value="Small_GTPase_ARF"/>
</dbReference>
<sequence length="167" mass="18773">MGANLSDLYSRIRYRHFRVLMVGLAGAGKTTILYKWKTGEDVSAIPSTGFNVETIYHRNVALTIWDVSGQGELHRLWHQYINNDAPGIIFVVDSTESSPERIQYVRKVLHDFMRHDSLKDSVVLIIASKSDLPGAMSKDQVAENLMLRQLHQQVGIGFSRSISATSN</sequence>
<dbReference type="GO" id="GO:0015031">
    <property type="term" value="P:protein transport"/>
    <property type="evidence" value="ECO:0007669"/>
    <property type="project" value="UniProtKB-KW"/>
</dbReference>
<dbReference type="Pfam" id="PF00025">
    <property type="entry name" value="Arf"/>
    <property type="match status" value="1"/>
</dbReference>
<comment type="similarity">
    <text evidence="2">Belongs to the small GTPase superfamily. Arf family.</text>
</comment>
<comment type="function">
    <text evidence="13">Small GTPase involved in protein trafficking between different compartments. Modulates vesicle budding and uncoating within the Golgi complex. In its GTP-bound form, triggers the recruitment of coatomer proteins to the Golgi membrane. The hydrolysis of ARF1-bound GTP, which is mediated by ARFGAPs proteins, is required for dissociation of coat proteins from Golgi membranes and vesicles. Involved in endoplasmic reticulum dynamics during embryogenesis. Also required for adult germline function. Plays a role in cell shedding during embryogenesis probably by promoting the endocytosis of cell adhesion molecules. During neurogenesis, involved in cell autonomous Q.p neuroblast asymmetric divisions that generate one precursor cell and one apoptotic cell, probably by controlling endocytosis. Plays a role in maintaining mitochondrial morphology.</text>
</comment>
<dbReference type="InterPro" id="IPR006689">
    <property type="entry name" value="Small_GTPase_ARF/SAR"/>
</dbReference>
<keyword evidence="5" id="KW-0519">Myristate</keyword>
<evidence type="ECO:0000256" key="12">
    <source>
        <dbReference type="ARBA" id="ARBA00048098"/>
    </source>
</evidence>
<dbReference type="CDD" id="cd00878">
    <property type="entry name" value="Arf_Arl"/>
    <property type="match status" value="1"/>
</dbReference>
<evidence type="ECO:0000256" key="11">
    <source>
        <dbReference type="ARBA" id="ARBA00023288"/>
    </source>
</evidence>
<dbReference type="SUPFAM" id="SSF52540">
    <property type="entry name" value="P-loop containing nucleoside triphosphate hydrolases"/>
    <property type="match status" value="1"/>
</dbReference>
<dbReference type="GO" id="GO:0000139">
    <property type="term" value="C:Golgi membrane"/>
    <property type="evidence" value="ECO:0007669"/>
    <property type="project" value="UniProtKB-SubCell"/>
</dbReference>
<name>A0A1I7ZA16_9BILA</name>
<evidence type="ECO:0000256" key="13">
    <source>
        <dbReference type="ARBA" id="ARBA00054500"/>
    </source>
</evidence>
<keyword evidence="17" id="KW-1185">Reference proteome</keyword>
<comment type="subcellular location">
    <subcellularLocation>
        <location evidence="1">Golgi apparatus membrane</location>
        <topology evidence="1">Lipid-anchor</topology>
        <orientation evidence="1">Cytoplasmic side</orientation>
    </subcellularLocation>
</comment>
<dbReference type="NCBIfam" id="TIGR00231">
    <property type="entry name" value="small_GTP"/>
    <property type="match status" value="1"/>
</dbReference>
<dbReference type="WBParaSite" id="L893_g24322.t1">
    <property type="protein sequence ID" value="L893_g24322.t1"/>
    <property type="gene ID" value="L893_g24322"/>
</dbReference>
<dbReference type="InterPro" id="IPR027417">
    <property type="entry name" value="P-loop_NTPase"/>
</dbReference>